<dbReference type="PANTHER" id="PTHR46601:SF2">
    <property type="entry name" value="UBIQUITIN-LIKE PROTEASE FAMILY PROFILE DOMAIN-CONTAINING PROTEIN"/>
    <property type="match status" value="1"/>
</dbReference>
<protein>
    <submittedName>
        <fullName evidence="3">Uncharacterized protein</fullName>
    </submittedName>
</protein>
<comment type="caution">
    <text evidence="3">The sequence shown here is derived from an EMBL/GenBank/DDBJ whole genome shotgun (WGS) entry which is preliminary data.</text>
</comment>
<dbReference type="OrthoDB" id="10062343at2759"/>
<reference evidence="3" key="1">
    <citation type="submission" date="2021-02" db="EMBL/GenBank/DDBJ databases">
        <authorList>
            <person name="Nowell W R."/>
        </authorList>
    </citation>
    <scope>NUCLEOTIDE SEQUENCE</scope>
</reference>
<name>A0A815U3L8_ADIRI</name>
<dbReference type="PANTHER" id="PTHR46601">
    <property type="entry name" value="ULP_PROTEASE DOMAIN-CONTAINING PROTEIN"/>
    <property type="match status" value="1"/>
</dbReference>
<organism evidence="3 5">
    <name type="scientific">Adineta ricciae</name>
    <name type="common">Rotifer</name>
    <dbReference type="NCBI Taxonomy" id="249248"/>
    <lineage>
        <taxon>Eukaryota</taxon>
        <taxon>Metazoa</taxon>
        <taxon>Spiralia</taxon>
        <taxon>Gnathifera</taxon>
        <taxon>Rotifera</taxon>
        <taxon>Eurotatoria</taxon>
        <taxon>Bdelloidea</taxon>
        <taxon>Adinetida</taxon>
        <taxon>Adinetidae</taxon>
        <taxon>Adineta</taxon>
    </lineage>
</organism>
<feature type="region of interest" description="Disordered" evidence="1">
    <location>
        <begin position="1"/>
        <end position="36"/>
    </location>
</feature>
<evidence type="ECO:0000313" key="4">
    <source>
        <dbReference type="Proteomes" id="UP000663828"/>
    </source>
</evidence>
<dbReference type="Proteomes" id="UP000663828">
    <property type="component" value="Unassembled WGS sequence"/>
</dbReference>
<evidence type="ECO:0000313" key="5">
    <source>
        <dbReference type="Proteomes" id="UP000663852"/>
    </source>
</evidence>
<dbReference type="Proteomes" id="UP000663852">
    <property type="component" value="Unassembled WGS sequence"/>
</dbReference>
<dbReference type="AlphaFoldDB" id="A0A815U3L8"/>
<dbReference type="EMBL" id="CAJNOJ010000718">
    <property type="protein sequence ID" value="CAF1514220.1"/>
    <property type="molecule type" value="Genomic_DNA"/>
</dbReference>
<accession>A0A815U3L8</accession>
<sequence>MAMTNAERMKKYREKLKQNKVKHEEVKAKSRHRYQSNKAKLTRAGLAEFRNNNKIRQQKCRENKKKHWLNNPSSSSFKSRQSFGKSMKKVNSSLPKCDQKKKIIVQHLAEKFGLLPKSTHQRISLQLTDQLKNAVHNFYLRDDVSYQLPGKKDSIVIKESDGSKVTYQKRILLNSLRENYELFKEENPNISLSRSSFAALRPSFVVLKAALAHRNCLCLYHENICLLLKSLDKYVDGKYCSSLDNFVNCLVCSSNNEECMFSSCSLCEGFFDEKILENVSHGGAQITWSQWANENGRAEKREFSGSVGEAALLLKSKVEQFLYHVYIKREQSNYFEKLKADVTDEKIVLQVDFSENFNMKEQDEVQSAHWNSKSLSIFTAFVWSKSENFSFALPSLDLTHDKFVVDAALAIILNHIATKLPNIKEINCFSDGAASQFKQRFHFRNLTRIANKYNISLSWNFFATAHGKGVVDGIGGSAKRLVWSAVLAGEVCRTAEDFVKIAKKKTKKIIFIEITADAIDRSKVELENIFKTAKSTPETLKMHSVVVVDKDELEFRYYSMASRKRIVKY</sequence>
<evidence type="ECO:0000313" key="2">
    <source>
        <dbReference type="EMBL" id="CAF1314965.1"/>
    </source>
</evidence>
<dbReference type="EMBL" id="CAJNOR010002587">
    <property type="protein sequence ID" value="CAF1314965.1"/>
    <property type="molecule type" value="Genomic_DNA"/>
</dbReference>
<evidence type="ECO:0000313" key="3">
    <source>
        <dbReference type="EMBL" id="CAF1514220.1"/>
    </source>
</evidence>
<proteinExistence type="predicted"/>
<gene>
    <name evidence="3" type="ORF">EDS130_LOCUS43448</name>
    <name evidence="2" type="ORF">XAT740_LOCUS29591</name>
</gene>
<feature type="compositionally biased region" description="Basic and acidic residues" evidence="1">
    <location>
        <begin position="15"/>
        <end position="28"/>
    </location>
</feature>
<keyword evidence="4" id="KW-1185">Reference proteome</keyword>
<evidence type="ECO:0000256" key="1">
    <source>
        <dbReference type="SAM" id="MobiDB-lite"/>
    </source>
</evidence>